<dbReference type="EMBL" id="KZ293455">
    <property type="protein sequence ID" value="PBK63923.1"/>
    <property type="molecule type" value="Genomic_DNA"/>
</dbReference>
<evidence type="ECO:0000313" key="1">
    <source>
        <dbReference type="EMBL" id="PBK63923.1"/>
    </source>
</evidence>
<accession>A0A2H3BJ87</accession>
<gene>
    <name evidence="1" type="ORF">ARMSODRAFT_1023563</name>
</gene>
<organism evidence="1 2">
    <name type="scientific">Armillaria solidipes</name>
    <dbReference type="NCBI Taxonomy" id="1076256"/>
    <lineage>
        <taxon>Eukaryota</taxon>
        <taxon>Fungi</taxon>
        <taxon>Dikarya</taxon>
        <taxon>Basidiomycota</taxon>
        <taxon>Agaricomycotina</taxon>
        <taxon>Agaricomycetes</taxon>
        <taxon>Agaricomycetidae</taxon>
        <taxon>Agaricales</taxon>
        <taxon>Marasmiineae</taxon>
        <taxon>Physalacriaceae</taxon>
        <taxon>Armillaria</taxon>
    </lineage>
</organism>
<keyword evidence="2" id="KW-1185">Reference proteome</keyword>
<dbReference type="Proteomes" id="UP000218334">
    <property type="component" value="Unassembled WGS sequence"/>
</dbReference>
<proteinExistence type="predicted"/>
<protein>
    <submittedName>
        <fullName evidence="1">Uncharacterized protein</fullName>
    </submittedName>
</protein>
<name>A0A2H3BJ87_9AGAR</name>
<dbReference type="AlphaFoldDB" id="A0A2H3BJ87"/>
<sequence length="88" mass="9770">MATSGFAPVVWRVPGVEMMYKPLVSGILAMTLASGRGVRIYMGYEGVCHFRCMHLKVPFAYCIEDFTIRGFDGLRVNVGIIFESPTFG</sequence>
<evidence type="ECO:0000313" key="2">
    <source>
        <dbReference type="Proteomes" id="UP000218334"/>
    </source>
</evidence>
<reference evidence="2" key="1">
    <citation type="journal article" date="2017" name="Nat. Ecol. Evol.">
        <title>Genome expansion and lineage-specific genetic innovations in the forest pathogenic fungi Armillaria.</title>
        <authorList>
            <person name="Sipos G."/>
            <person name="Prasanna A.N."/>
            <person name="Walter M.C."/>
            <person name="O'Connor E."/>
            <person name="Balint B."/>
            <person name="Krizsan K."/>
            <person name="Kiss B."/>
            <person name="Hess J."/>
            <person name="Varga T."/>
            <person name="Slot J."/>
            <person name="Riley R."/>
            <person name="Boka B."/>
            <person name="Rigling D."/>
            <person name="Barry K."/>
            <person name="Lee J."/>
            <person name="Mihaltcheva S."/>
            <person name="LaButti K."/>
            <person name="Lipzen A."/>
            <person name="Waldron R."/>
            <person name="Moloney N.M."/>
            <person name="Sperisen C."/>
            <person name="Kredics L."/>
            <person name="Vagvoelgyi C."/>
            <person name="Patrignani A."/>
            <person name="Fitzpatrick D."/>
            <person name="Nagy I."/>
            <person name="Doyle S."/>
            <person name="Anderson J.B."/>
            <person name="Grigoriev I.V."/>
            <person name="Gueldener U."/>
            <person name="Muensterkoetter M."/>
            <person name="Nagy L.G."/>
        </authorList>
    </citation>
    <scope>NUCLEOTIDE SEQUENCE [LARGE SCALE GENOMIC DNA]</scope>
    <source>
        <strain evidence="2">28-4</strain>
    </source>
</reference>